<gene>
    <name evidence="2" type="ORF">ONZ52_11985</name>
</gene>
<evidence type="ECO:0000313" key="3">
    <source>
        <dbReference type="Proteomes" id="UP001431181"/>
    </source>
</evidence>
<keyword evidence="1" id="KW-0732">Signal</keyword>
<feature type="signal peptide" evidence="1">
    <location>
        <begin position="1"/>
        <end position="28"/>
    </location>
</feature>
<evidence type="ECO:0000313" key="2">
    <source>
        <dbReference type="EMBL" id="MCW4629636.1"/>
    </source>
</evidence>
<keyword evidence="3" id="KW-1185">Reference proteome</keyword>
<organism evidence="2 3">
    <name type="scientific">Marinomonas rhodophyticola</name>
    <dbReference type="NCBI Taxonomy" id="2992803"/>
    <lineage>
        <taxon>Bacteria</taxon>
        <taxon>Pseudomonadati</taxon>
        <taxon>Pseudomonadota</taxon>
        <taxon>Gammaproteobacteria</taxon>
        <taxon>Oceanospirillales</taxon>
        <taxon>Oceanospirillaceae</taxon>
        <taxon>Marinomonas</taxon>
    </lineage>
</organism>
<dbReference type="RefSeq" id="WP_265218850.1">
    <property type="nucleotide sequence ID" value="NZ_JAPEUL010000007.1"/>
</dbReference>
<protein>
    <submittedName>
        <fullName evidence="2">Uncharacterized protein</fullName>
    </submittedName>
</protein>
<reference evidence="2" key="1">
    <citation type="submission" date="2022-11" db="EMBL/GenBank/DDBJ databases">
        <title>Marinomonas sp. nov., isolated from marine algae.</title>
        <authorList>
            <person name="Choi D.G."/>
            <person name="Kim J.M."/>
            <person name="Lee J.K."/>
            <person name="Baek J.H."/>
            <person name="Jeon C.O."/>
        </authorList>
    </citation>
    <scope>NUCLEOTIDE SEQUENCE</scope>
    <source>
        <strain evidence="2">KJ51-3</strain>
    </source>
</reference>
<proteinExistence type="predicted"/>
<accession>A0ABT3KGG1</accession>
<name>A0ABT3KGG1_9GAMM</name>
<sequence>MKSTLNLTQKINLFMLTALILMAPYSYADNLDSPNREHAAIYIMTLINAKNEDMLNQPFYVGQARQKGLTIDQMVWNRVSAHMGEQKFIDALKNSGAKSWQYYIQSSNDIDGWTALETDLNEQAYITNYCESKDLTHNPPLLNSRNEISQQKANNNWAASKSETKYLVDSAISGNGPKAVTNPLTCFTK</sequence>
<feature type="chain" id="PRO_5046901162" evidence="1">
    <location>
        <begin position="29"/>
        <end position="189"/>
    </location>
</feature>
<dbReference type="Proteomes" id="UP001431181">
    <property type="component" value="Unassembled WGS sequence"/>
</dbReference>
<dbReference type="EMBL" id="JAPEUL010000007">
    <property type="protein sequence ID" value="MCW4629636.1"/>
    <property type="molecule type" value="Genomic_DNA"/>
</dbReference>
<comment type="caution">
    <text evidence="2">The sequence shown here is derived from an EMBL/GenBank/DDBJ whole genome shotgun (WGS) entry which is preliminary data.</text>
</comment>
<evidence type="ECO:0000256" key="1">
    <source>
        <dbReference type="SAM" id="SignalP"/>
    </source>
</evidence>